<gene>
    <name evidence="1" type="ordered locus">PMI3145</name>
</gene>
<dbReference type="Proteomes" id="UP000008319">
    <property type="component" value="Chromosome"/>
</dbReference>
<name>B4F0V8_PROMH</name>
<protein>
    <submittedName>
        <fullName evidence="1">Uncharacterized protein</fullName>
    </submittedName>
</protein>
<dbReference type="EMBL" id="AM942759">
    <property type="protein sequence ID" value="CAR46184.1"/>
    <property type="molecule type" value="Genomic_DNA"/>
</dbReference>
<dbReference type="EnsemblBacteria" id="CAR46184">
    <property type="protein sequence ID" value="CAR46184"/>
    <property type="gene ID" value="PMI3145"/>
</dbReference>
<evidence type="ECO:0000313" key="2">
    <source>
        <dbReference type="Proteomes" id="UP000008319"/>
    </source>
</evidence>
<dbReference type="AlphaFoldDB" id="B4F0V8"/>
<keyword evidence="2" id="KW-1185">Reference proteome</keyword>
<reference evidence="1 2" key="1">
    <citation type="journal article" date="2008" name="J. Bacteriol.">
        <title>Complete genome sequence of uropathogenic Proteus mirabilis, a master of both adherence and motility.</title>
        <authorList>
            <person name="Pearson M.M."/>
            <person name="Sebaihia M."/>
            <person name="Churcher C."/>
            <person name="Quail M.A."/>
            <person name="Seshasayee A.S."/>
            <person name="Luscombe N.M."/>
            <person name="Abdellah Z."/>
            <person name="Arrosmith C."/>
            <person name="Atkin B."/>
            <person name="Chillingworth T."/>
            <person name="Hauser H."/>
            <person name="Jagels K."/>
            <person name="Moule S."/>
            <person name="Mungall K."/>
            <person name="Norbertczak H."/>
            <person name="Rabbinowitsch E."/>
            <person name="Walker D."/>
            <person name="Whithead S."/>
            <person name="Thomson N.R."/>
            <person name="Rather P.N."/>
            <person name="Parkhill J."/>
            <person name="Mobley H.L."/>
        </authorList>
    </citation>
    <scope>NUCLEOTIDE SEQUENCE [LARGE SCALE GENOMIC DNA]</scope>
    <source>
        <strain evidence="1 2">HI4320</strain>
    </source>
</reference>
<evidence type="ECO:0000313" key="1">
    <source>
        <dbReference type="EMBL" id="CAR46184.1"/>
    </source>
</evidence>
<accession>B4F0V8</accession>
<proteinExistence type="predicted"/>
<organism evidence="1 2">
    <name type="scientific">Proteus mirabilis (strain HI4320)</name>
    <dbReference type="NCBI Taxonomy" id="529507"/>
    <lineage>
        <taxon>Bacteria</taxon>
        <taxon>Pseudomonadati</taxon>
        <taxon>Pseudomonadota</taxon>
        <taxon>Gammaproteobacteria</taxon>
        <taxon>Enterobacterales</taxon>
        <taxon>Morganellaceae</taxon>
        <taxon>Proteus</taxon>
    </lineage>
</organism>
<dbReference type="HOGENOM" id="CLU_2938026_0_0_6"/>
<sequence length="60" mass="6976">MLLNHVVNDHAKLHQIRKERSCKNDPPDSSATFLVFARDNLECFVWKPTITKVYESLDFG</sequence>
<dbReference type="KEGG" id="pmr:PMI3145"/>